<dbReference type="EMBL" id="FNVQ01000001">
    <property type="protein sequence ID" value="SEG15305.1"/>
    <property type="molecule type" value="Genomic_DNA"/>
</dbReference>
<organism evidence="1 2">
    <name type="scientific">Marinobacterium lutimaris</name>
    <dbReference type="NCBI Taxonomy" id="568106"/>
    <lineage>
        <taxon>Bacteria</taxon>
        <taxon>Pseudomonadati</taxon>
        <taxon>Pseudomonadota</taxon>
        <taxon>Gammaproteobacteria</taxon>
        <taxon>Oceanospirillales</taxon>
        <taxon>Oceanospirillaceae</taxon>
        <taxon>Marinobacterium</taxon>
    </lineage>
</organism>
<evidence type="ECO:0000313" key="1">
    <source>
        <dbReference type="EMBL" id="SEG15305.1"/>
    </source>
</evidence>
<accession>A0A1H5XUV0</accession>
<dbReference type="OrthoDB" id="7567788at2"/>
<name>A0A1H5XUV0_9GAMM</name>
<proteinExistence type="predicted"/>
<dbReference type="Proteomes" id="UP000236745">
    <property type="component" value="Unassembled WGS sequence"/>
</dbReference>
<dbReference type="AlphaFoldDB" id="A0A1H5XUV0"/>
<gene>
    <name evidence="1" type="ORF">SAMN05444390_1011507</name>
</gene>
<protein>
    <submittedName>
        <fullName evidence="1">Uncharacterized protein</fullName>
    </submittedName>
</protein>
<reference evidence="1 2" key="1">
    <citation type="submission" date="2016-10" db="EMBL/GenBank/DDBJ databases">
        <authorList>
            <person name="de Groot N.N."/>
        </authorList>
    </citation>
    <scope>NUCLEOTIDE SEQUENCE [LARGE SCALE GENOMIC DNA]</scope>
    <source>
        <strain evidence="1 2">DSM 22012</strain>
    </source>
</reference>
<keyword evidence="2" id="KW-1185">Reference proteome</keyword>
<evidence type="ECO:0000313" key="2">
    <source>
        <dbReference type="Proteomes" id="UP000236745"/>
    </source>
</evidence>
<dbReference type="RefSeq" id="WP_104002405.1">
    <property type="nucleotide sequence ID" value="NZ_FNVQ01000001.1"/>
</dbReference>
<sequence length="136" mass="15653">MDLFGIGNALQAMVRIYTQSARRTGRTTLMLDSLKDGDRVVCRSSNEARRLKNLVRERGLDVGCIVVSPECPERLFDYGTPQGRTVFDHDWVESYYELSLARAVSDIERLHRQFSGYGEVHRETARAARECARWRL</sequence>